<evidence type="ECO:0000256" key="1">
    <source>
        <dbReference type="SAM" id="MobiDB-lite"/>
    </source>
</evidence>
<feature type="region of interest" description="Disordered" evidence="1">
    <location>
        <begin position="10"/>
        <end position="96"/>
    </location>
</feature>
<dbReference type="EMBL" id="CP144745">
    <property type="protein sequence ID" value="WVZ53049.1"/>
    <property type="molecule type" value="Genomic_DNA"/>
</dbReference>
<feature type="compositionally biased region" description="Acidic residues" evidence="1">
    <location>
        <begin position="15"/>
        <end position="41"/>
    </location>
</feature>
<sequence length="111" mass="11788">MGELMEFLERVEPDIGVDESCETSDVDGDLDEGVPDGDLQEDNLRKRRDASSSDAGRDNQVDLDVEDGGAGVVAEPVPDENSNGGVGHLPSTQHNHVLRLDGACLPDRCGS</sequence>
<protein>
    <submittedName>
        <fullName evidence="2">Uncharacterized protein</fullName>
    </submittedName>
</protein>
<name>A0AAQ3PP79_PASNO</name>
<accession>A0AAQ3PP79</accession>
<dbReference type="Proteomes" id="UP001341281">
    <property type="component" value="Chromosome 01"/>
</dbReference>
<proteinExistence type="predicted"/>
<evidence type="ECO:0000313" key="2">
    <source>
        <dbReference type="EMBL" id="WVZ53049.1"/>
    </source>
</evidence>
<organism evidence="2 3">
    <name type="scientific">Paspalum notatum var. saurae</name>
    <dbReference type="NCBI Taxonomy" id="547442"/>
    <lineage>
        <taxon>Eukaryota</taxon>
        <taxon>Viridiplantae</taxon>
        <taxon>Streptophyta</taxon>
        <taxon>Embryophyta</taxon>
        <taxon>Tracheophyta</taxon>
        <taxon>Spermatophyta</taxon>
        <taxon>Magnoliopsida</taxon>
        <taxon>Liliopsida</taxon>
        <taxon>Poales</taxon>
        <taxon>Poaceae</taxon>
        <taxon>PACMAD clade</taxon>
        <taxon>Panicoideae</taxon>
        <taxon>Andropogonodae</taxon>
        <taxon>Paspaleae</taxon>
        <taxon>Paspalinae</taxon>
        <taxon>Paspalum</taxon>
    </lineage>
</organism>
<feature type="compositionally biased region" description="Basic and acidic residues" evidence="1">
    <location>
        <begin position="49"/>
        <end position="60"/>
    </location>
</feature>
<evidence type="ECO:0000313" key="3">
    <source>
        <dbReference type="Proteomes" id="UP001341281"/>
    </source>
</evidence>
<keyword evidence="3" id="KW-1185">Reference proteome</keyword>
<reference evidence="2 3" key="1">
    <citation type="submission" date="2024-02" db="EMBL/GenBank/DDBJ databases">
        <title>High-quality chromosome-scale genome assembly of Pensacola bahiagrass (Paspalum notatum Flugge var. saurae).</title>
        <authorList>
            <person name="Vega J.M."/>
            <person name="Podio M."/>
            <person name="Orjuela J."/>
            <person name="Siena L.A."/>
            <person name="Pessino S.C."/>
            <person name="Combes M.C."/>
            <person name="Mariac C."/>
            <person name="Albertini E."/>
            <person name="Pupilli F."/>
            <person name="Ortiz J.P.A."/>
            <person name="Leblanc O."/>
        </authorList>
    </citation>
    <scope>NUCLEOTIDE SEQUENCE [LARGE SCALE GENOMIC DNA]</scope>
    <source>
        <strain evidence="2">R1</strain>
        <tissue evidence="2">Leaf</tissue>
    </source>
</reference>
<dbReference type="AlphaFoldDB" id="A0AAQ3PP79"/>
<gene>
    <name evidence="2" type="ORF">U9M48_004040</name>
</gene>